<feature type="region of interest" description="Disordered" evidence="1">
    <location>
        <begin position="1"/>
        <end position="27"/>
    </location>
</feature>
<dbReference type="InterPro" id="IPR013974">
    <property type="entry name" value="SAF"/>
</dbReference>
<keyword evidence="2" id="KW-0472">Membrane</keyword>
<keyword evidence="2" id="KW-0812">Transmembrane</keyword>
<dbReference type="Proteomes" id="UP000614741">
    <property type="component" value="Unassembled WGS sequence"/>
</dbReference>
<feature type="transmembrane region" description="Helical" evidence="2">
    <location>
        <begin position="40"/>
        <end position="60"/>
    </location>
</feature>
<feature type="domain" description="SAF" evidence="3">
    <location>
        <begin position="68"/>
        <end position="130"/>
    </location>
</feature>
<accession>A0ABQ4DH73</accession>
<sequence>MVALTPAPPHRYDAGEDPPAPLPASPGPWRTRLRGALWRLRLLLAAVCLGLAAAAVVHAVRPPAPPTVPVVVLARDVPAGTALAPGDLVVTQVPPGVAPRGALVRQDEAKGRVTATDLPAGLPLVAELLADATLAGPPGTVVVAVRLDDPAVADLLEPGLHLDLVAARLEGGPGQTVARRALVRPAPATDDAPGGLLGATSPTDGPPVLVAVTPQEAVLIAEASVSSRLVAVVVP</sequence>
<evidence type="ECO:0000313" key="4">
    <source>
        <dbReference type="EMBL" id="GIG38708.1"/>
    </source>
</evidence>
<keyword evidence="2" id="KW-1133">Transmembrane helix</keyword>
<evidence type="ECO:0000256" key="1">
    <source>
        <dbReference type="SAM" id="MobiDB-lite"/>
    </source>
</evidence>
<reference evidence="4 5" key="1">
    <citation type="submission" date="2021-01" db="EMBL/GenBank/DDBJ databases">
        <title>Whole genome shotgun sequence of Cellulomonas phragmiteti NBRC 110785.</title>
        <authorList>
            <person name="Komaki H."/>
            <person name="Tamura T."/>
        </authorList>
    </citation>
    <scope>NUCLEOTIDE SEQUENCE [LARGE SCALE GENOMIC DNA]</scope>
    <source>
        <strain evidence="4 5">NBRC 110785</strain>
    </source>
</reference>
<dbReference type="SMART" id="SM00858">
    <property type="entry name" value="SAF"/>
    <property type="match status" value="1"/>
</dbReference>
<evidence type="ECO:0000256" key="2">
    <source>
        <dbReference type="SAM" id="Phobius"/>
    </source>
</evidence>
<evidence type="ECO:0000259" key="3">
    <source>
        <dbReference type="SMART" id="SM00858"/>
    </source>
</evidence>
<dbReference type="RefSeq" id="WP_203670771.1">
    <property type="nucleotide sequence ID" value="NZ_BONP01000002.1"/>
</dbReference>
<protein>
    <recommendedName>
        <fullName evidence="3">SAF domain-containing protein</fullName>
    </recommendedName>
</protein>
<gene>
    <name evidence="4" type="ORF">Cph01nite_04700</name>
</gene>
<evidence type="ECO:0000313" key="5">
    <source>
        <dbReference type="Proteomes" id="UP000614741"/>
    </source>
</evidence>
<name>A0ABQ4DH73_9CELL</name>
<dbReference type="CDD" id="cd11614">
    <property type="entry name" value="SAF_CpaB_FlgA_like"/>
    <property type="match status" value="1"/>
</dbReference>
<keyword evidence="5" id="KW-1185">Reference proteome</keyword>
<dbReference type="EMBL" id="BONP01000002">
    <property type="protein sequence ID" value="GIG38708.1"/>
    <property type="molecule type" value="Genomic_DNA"/>
</dbReference>
<organism evidence="4 5">
    <name type="scientific">Cellulomonas phragmiteti</name>
    <dbReference type="NCBI Taxonomy" id="478780"/>
    <lineage>
        <taxon>Bacteria</taxon>
        <taxon>Bacillati</taxon>
        <taxon>Actinomycetota</taxon>
        <taxon>Actinomycetes</taxon>
        <taxon>Micrococcales</taxon>
        <taxon>Cellulomonadaceae</taxon>
        <taxon>Cellulomonas</taxon>
    </lineage>
</organism>
<proteinExistence type="predicted"/>
<dbReference type="Pfam" id="PF08666">
    <property type="entry name" value="SAF"/>
    <property type="match status" value="1"/>
</dbReference>
<comment type="caution">
    <text evidence="4">The sequence shown here is derived from an EMBL/GenBank/DDBJ whole genome shotgun (WGS) entry which is preliminary data.</text>
</comment>